<dbReference type="Gene3D" id="3.30.460.10">
    <property type="entry name" value="Beta Polymerase, domain 2"/>
    <property type="match status" value="2"/>
</dbReference>
<protein>
    <recommendedName>
        <fullName evidence="4">Polymerase nucleotidyl transferase domain-containing protein</fullName>
    </recommendedName>
</protein>
<feature type="compositionally biased region" description="Basic residues" evidence="1">
    <location>
        <begin position="65"/>
        <end position="85"/>
    </location>
</feature>
<evidence type="ECO:0000313" key="2">
    <source>
        <dbReference type="EMBL" id="KAL3773675.1"/>
    </source>
</evidence>
<feature type="compositionally biased region" description="Basic and acidic residues" evidence="1">
    <location>
        <begin position="461"/>
        <end position="483"/>
    </location>
</feature>
<feature type="compositionally biased region" description="Basic and acidic residues" evidence="1">
    <location>
        <begin position="378"/>
        <end position="389"/>
    </location>
</feature>
<dbReference type="SUPFAM" id="SSF81301">
    <property type="entry name" value="Nucleotidyltransferase"/>
    <property type="match status" value="1"/>
</dbReference>
<dbReference type="SUPFAM" id="SSF81631">
    <property type="entry name" value="PAP/OAS1 substrate-binding domain"/>
    <property type="match status" value="1"/>
</dbReference>
<dbReference type="PANTHER" id="PTHR23092:SF15">
    <property type="entry name" value="INACTIVE NON-CANONICAL POLY(A) RNA POLYMERASE PROTEIN TRF4-2-RELATED"/>
    <property type="match status" value="1"/>
</dbReference>
<dbReference type="PANTHER" id="PTHR23092">
    <property type="entry name" value="POLY(A) RNA POLYMERASE"/>
    <property type="match status" value="1"/>
</dbReference>
<organism evidence="2 3">
    <name type="scientific">Cyclotella atomus</name>
    <dbReference type="NCBI Taxonomy" id="382360"/>
    <lineage>
        <taxon>Eukaryota</taxon>
        <taxon>Sar</taxon>
        <taxon>Stramenopiles</taxon>
        <taxon>Ochrophyta</taxon>
        <taxon>Bacillariophyta</taxon>
        <taxon>Coscinodiscophyceae</taxon>
        <taxon>Thalassiosirophycidae</taxon>
        <taxon>Stephanodiscales</taxon>
        <taxon>Stephanodiscaceae</taxon>
        <taxon>Cyclotella</taxon>
    </lineage>
</organism>
<dbReference type="AlphaFoldDB" id="A0ABD3NC94"/>
<proteinExistence type="predicted"/>
<feature type="region of interest" description="Disordered" evidence="1">
    <location>
        <begin position="548"/>
        <end position="599"/>
    </location>
</feature>
<feature type="compositionally biased region" description="Low complexity" evidence="1">
    <location>
        <begin position="20"/>
        <end position="37"/>
    </location>
</feature>
<feature type="region of interest" description="Disordered" evidence="1">
    <location>
        <begin position="1"/>
        <end position="114"/>
    </location>
</feature>
<feature type="compositionally biased region" description="Basic and acidic residues" evidence="1">
    <location>
        <begin position="38"/>
        <end position="63"/>
    </location>
</feature>
<dbReference type="Proteomes" id="UP001530400">
    <property type="component" value="Unassembled WGS sequence"/>
</dbReference>
<gene>
    <name evidence="2" type="ORF">ACHAWO_010114</name>
</gene>
<dbReference type="GO" id="GO:1990817">
    <property type="term" value="F:poly(A) RNA polymerase activity"/>
    <property type="evidence" value="ECO:0007669"/>
    <property type="project" value="UniProtKB-ARBA"/>
</dbReference>
<dbReference type="EMBL" id="JALLPJ020001224">
    <property type="protein sequence ID" value="KAL3773675.1"/>
    <property type="molecule type" value="Genomic_DNA"/>
</dbReference>
<keyword evidence="3" id="KW-1185">Reference proteome</keyword>
<accession>A0ABD3NC94</accession>
<evidence type="ECO:0000256" key="1">
    <source>
        <dbReference type="SAM" id="MobiDB-lite"/>
    </source>
</evidence>
<evidence type="ECO:0000313" key="3">
    <source>
        <dbReference type="Proteomes" id="UP001530400"/>
    </source>
</evidence>
<reference evidence="2 3" key="1">
    <citation type="submission" date="2024-10" db="EMBL/GenBank/DDBJ databases">
        <title>Updated reference genomes for cyclostephanoid diatoms.</title>
        <authorList>
            <person name="Roberts W.R."/>
            <person name="Alverson A.J."/>
        </authorList>
    </citation>
    <scope>NUCLEOTIDE SEQUENCE [LARGE SCALE GENOMIC DNA]</scope>
    <source>
        <strain evidence="2 3">AJA010-31</strain>
    </source>
</reference>
<dbReference type="InterPro" id="IPR045862">
    <property type="entry name" value="Trf4-like"/>
</dbReference>
<feature type="compositionally biased region" description="Polar residues" evidence="1">
    <location>
        <begin position="565"/>
        <end position="574"/>
    </location>
</feature>
<feature type="compositionally biased region" description="Polar residues" evidence="1">
    <location>
        <begin position="391"/>
        <end position="422"/>
    </location>
</feature>
<name>A0ABD3NC94_9STRA</name>
<dbReference type="InterPro" id="IPR043519">
    <property type="entry name" value="NT_sf"/>
</dbReference>
<feature type="region of interest" description="Disordered" evidence="1">
    <location>
        <begin position="440"/>
        <end position="514"/>
    </location>
</feature>
<evidence type="ECO:0008006" key="4">
    <source>
        <dbReference type="Google" id="ProtNLM"/>
    </source>
</evidence>
<dbReference type="Gene3D" id="1.10.1410.10">
    <property type="match status" value="2"/>
</dbReference>
<sequence>MARSNNSTKRQRQDKGTYGSKLSTPMTSKSKSPTKSSSLDRKQRKIEAAAKKSNRSKNEDYNKKPTAKTKHHVAKFSKNSIKQRVHAASAVKSSHRNDYGADCKRRKRRKTNNKPQRIDFQMNLPDSNHNHYLRQENVPWYKAEMQDRFRDNYTLVEIADGKVSADYASKTKEEEPQLPSNAVLSHIDSEIQSFVAYVKLTPSERRARDAFLSHIEEILIQDFAHGGNRGRRKNEDEKSIICVEPFGSYATQEVCTFASDVDMCLWGLVKEEEERVNSHLKFVSSDDIEAEDVAEAILTNSAVGECPLLTESSLLRTMDAIQSAQKESIGQQCGDGDRKPAAVEKVLNSSEIADAPIDSLFVIDRIGVNMDTLEEENPERTSEVDEALKSSEAQPDISNAVHTNNASSQSSKVNTKSAQKNKNVPKEQFQFAIDLDGVQQLGGDPKDLPGFTEMAESQSETLHHSTESMVSEEKLDAKSEKVPAPEGTDESSKPQQNATAVAAAAPNGKSLDDAIDVDDESSVEDEAIVLDDESADEADKLDSFYSRQQDTIHSPPRDADHAGLPTTTSEQQKNIRAPNRQDNDIISIGDSSDDSEYGNVYSSREDEVLELSVTSNLMTNLTDSSKPIVKPSFGPTGKTRVRVISVLQGLTSHLRRSSFTNTVECRSRARVPIVNCNTRTGFEGDIAIGGHNGVDTSTYAKRQVNRFQSFASIVLILKVLMVQQSLDKPFTGGLGSYKLYVLVAHHIENHLANGGNDRPSEVLISLLFRYSCIRSFKDGSTTDLESIRNGEGLIASDDGVCDLAPVFRIPDVVEMFRECHERLFDRTLLAEGFDDGVGSDKLSYLSSMIDCFRLKEARESSDRRSRIADDITRPVGRDHPGKVNASRRVGKVFTKNEYSNFNCPKRSIPTSFLDHGSNKRRLSYNDTPPKRGPRGGLVPLHRPDVAAMKTLRSNPETEFLLRGTKNRKNKKKQMRDEALRVFSRRSI</sequence>
<feature type="region of interest" description="Disordered" evidence="1">
    <location>
        <begin position="372"/>
        <end position="422"/>
    </location>
</feature>
<comment type="caution">
    <text evidence="2">The sequence shown here is derived from an EMBL/GenBank/DDBJ whole genome shotgun (WGS) entry which is preliminary data.</text>
</comment>
<feature type="region of interest" description="Disordered" evidence="1">
    <location>
        <begin position="909"/>
        <end position="938"/>
    </location>
</feature>